<dbReference type="InterPro" id="IPR013534">
    <property type="entry name" value="Starch_synth_cat_dom"/>
</dbReference>
<dbReference type="PANTHER" id="PTHR45825">
    <property type="entry name" value="GRANULE-BOUND STARCH SYNTHASE 1, CHLOROPLASTIC/AMYLOPLASTIC"/>
    <property type="match status" value="1"/>
</dbReference>
<comment type="pathway">
    <text evidence="1">Glycan biosynthesis; starch biosynthesis.</text>
</comment>
<protein>
    <recommendedName>
        <fullName evidence="6">Starch synthase catalytic domain-containing protein</fullName>
    </recommendedName>
</protein>
<feature type="region of interest" description="Disordered" evidence="5">
    <location>
        <begin position="1021"/>
        <end position="1061"/>
    </location>
</feature>
<evidence type="ECO:0000256" key="3">
    <source>
        <dbReference type="ARBA" id="ARBA00022679"/>
    </source>
</evidence>
<evidence type="ECO:0000256" key="2">
    <source>
        <dbReference type="ARBA" id="ARBA00022676"/>
    </source>
</evidence>
<reference evidence="8" key="1">
    <citation type="journal article" date="2021" name="Proc. Natl. Acad. Sci. U.S.A.">
        <title>Three genomes in the algal genus Volvox reveal the fate of a haploid sex-determining region after a transition to homothallism.</title>
        <authorList>
            <person name="Yamamoto K."/>
            <person name="Hamaji T."/>
            <person name="Kawai-Toyooka H."/>
            <person name="Matsuzaki R."/>
            <person name="Takahashi F."/>
            <person name="Nishimura Y."/>
            <person name="Kawachi M."/>
            <person name="Noguchi H."/>
            <person name="Minakuchi Y."/>
            <person name="Umen J.G."/>
            <person name="Toyoda A."/>
            <person name="Nozaki H."/>
        </authorList>
    </citation>
    <scope>NUCLEOTIDE SEQUENCE</scope>
    <source>
        <strain evidence="8">NIES-3785</strain>
        <strain evidence="7">NIES-3786</strain>
    </source>
</reference>
<dbReference type="Gene3D" id="3.40.50.2000">
    <property type="entry name" value="Glycogen Phosphorylase B"/>
    <property type="match status" value="4"/>
</dbReference>
<evidence type="ECO:0000256" key="5">
    <source>
        <dbReference type="SAM" id="MobiDB-lite"/>
    </source>
</evidence>
<gene>
    <name evidence="7" type="ORF">Vretifemale_6917</name>
    <name evidence="8" type="ORF">Vretimale_2959</name>
</gene>
<dbReference type="PANTHER" id="PTHR45825:SF2">
    <property type="entry name" value="STARCH SYNTHASE 2, CHLOROPLASTIC_AMYLOPLASTIC"/>
    <property type="match status" value="1"/>
</dbReference>
<dbReference type="OrthoDB" id="550448at2759"/>
<keyword evidence="4" id="KW-0750">Starch biosynthesis</keyword>
<dbReference type="GO" id="GO:0016757">
    <property type="term" value="F:glycosyltransferase activity"/>
    <property type="evidence" value="ECO:0007669"/>
    <property type="project" value="UniProtKB-KW"/>
</dbReference>
<evidence type="ECO:0000313" key="9">
    <source>
        <dbReference type="Proteomes" id="UP000722791"/>
    </source>
</evidence>
<evidence type="ECO:0000313" key="10">
    <source>
        <dbReference type="Proteomes" id="UP000747110"/>
    </source>
</evidence>
<dbReference type="EMBL" id="BNCQ01000004">
    <property type="protein sequence ID" value="GIL97222.1"/>
    <property type="molecule type" value="Genomic_DNA"/>
</dbReference>
<evidence type="ECO:0000256" key="1">
    <source>
        <dbReference type="ARBA" id="ARBA00004727"/>
    </source>
</evidence>
<keyword evidence="3" id="KW-0808">Transferase</keyword>
<accession>A0A8J4D8I3</accession>
<dbReference type="UniPathway" id="UPA00152"/>
<evidence type="ECO:0000313" key="8">
    <source>
        <dbReference type="EMBL" id="GIL97222.1"/>
    </source>
</evidence>
<dbReference type="Proteomes" id="UP000747110">
    <property type="component" value="Unassembled WGS sequence"/>
</dbReference>
<evidence type="ECO:0000313" key="7">
    <source>
        <dbReference type="EMBL" id="GIL77493.1"/>
    </source>
</evidence>
<keyword evidence="2" id="KW-0328">Glycosyltransferase</keyword>
<sequence>MIDFGTSKVPINGLGRVGSRLIRRPALKVYLSRSSQMVCCADGNKLQVVFVSTEVAPWSKTGGLGDVAASLPAALAARGHQVMTVCPRYAEYPGVFDTGLVAPVELSGDGDVHETESRSLEWQSDRQSTIVSSARYYACHDRGVLRVFVDHPVFGLKRSKGICGAQSDIVDDHHKGFNQVSSNSLAEINGVRCNKSFSESLRCPPILNGGTIGYPLPNLGVYTYSDGEGLSDVDLQARNNVLCQAALAAPVLLWQKKETLTQRLQDANRRIVTREALPLVLKNGIAKPAITVGSRVTEGLQVSLGFHQLVKLPFSTLSCVYGLSGTPDVTAVLAGCGDSNPCSESQQFGRAGPDQVTKDELGPHNEVLFVGNDWPSGLMPLWLKTYREALVPSTSVCKAGLMRQQSKRMSEPEEPTAGPVGSIVSLDATEFEAAPTYWGCIDEKSAACSSGSSVQTVDNHNTGGGLRYTPEDVNQVYSRSSDAYSTPEALLADAPCRVTFSERNMKLHFTNRLEDDAHRCAGKTSRASAVLLSATQQRVRTPQDDIDCGRDAALDNSSPCGRSCVCSSISSMGNKSSRTLKGRFGHCSMCLSAPRRYDSATMQEMKVLTRSSRDEGPGPYAGLIEEEVVRQEVLLMQLLDALKPETLPCPAEEMSSYAASFHGKGLGSEMDRCRLEGPPPGLLSARHEQSGHQSRDVQGNSQAHMRRTLHAFRSFIASRLDGAKVVLAVHNFAFQGLFPAGSFSRLGLPLFALQQMIIQPNSCTTDISSYIRGCNFKANEDCPTSASEGESADGAGTDTSCSLQYISWLKGALLSSDLLVTVSPGYAREVMGNMAAAWPSCDAGQHQPALPVDGVFGDVMNNAPGLPHGASTLCGIVASRGVHAILNGLDVSLWNPSLDPLLPVELRYSREEVCGGKARAKARLQAVLGLEVDPCTPLFGFVGRLEQQKGVDVILAAVPQLLGPHHMNGTFNRSLNYNPKTSDCAARQALLKSAEQKSSQALRSFLQSLCTEQLSSEQLSEQSRLEAAQPHASVEGSELQKAGGLRSRVTEHSQANGGSGVMGLGEQHIHLQLAMLGVGQQWLQDGLAALPRTYPGRAAAYVGFDESLCHLLMAGCDFLLVPSRWEPCGLVAMAALRYGTVPVVAPTGGLLDAVAPCVHTSEPIPLHEQETSSQPCDSLYNSNKPSLVTAAETSEPKLLQNLRCNVESVGNLTSSHLGIVMDEIVGDYKDSFAMRKAVESLVRAIKLACSMYGTAAHNVLRDRCMTRDVSWDASAHLWEKMLHDLARGMETRIEA</sequence>
<dbReference type="Pfam" id="PF08323">
    <property type="entry name" value="Glyco_transf_5"/>
    <property type="match status" value="2"/>
</dbReference>
<comment type="caution">
    <text evidence="8">The sequence shown here is derived from an EMBL/GenBank/DDBJ whole genome shotgun (WGS) entry which is preliminary data.</text>
</comment>
<organism evidence="8 9">
    <name type="scientific">Volvox reticuliferus</name>
    <dbReference type="NCBI Taxonomy" id="1737510"/>
    <lineage>
        <taxon>Eukaryota</taxon>
        <taxon>Viridiplantae</taxon>
        <taxon>Chlorophyta</taxon>
        <taxon>core chlorophytes</taxon>
        <taxon>Chlorophyceae</taxon>
        <taxon>CS clade</taxon>
        <taxon>Chlamydomonadales</taxon>
        <taxon>Volvocaceae</taxon>
        <taxon>Volvox</taxon>
    </lineage>
</organism>
<name>A0A8J4D8I3_9CHLO</name>
<dbReference type="GO" id="GO:0019252">
    <property type="term" value="P:starch biosynthetic process"/>
    <property type="evidence" value="ECO:0007669"/>
    <property type="project" value="UniProtKB-UniPathway"/>
</dbReference>
<dbReference type="Proteomes" id="UP000722791">
    <property type="component" value="Unassembled WGS sequence"/>
</dbReference>
<evidence type="ECO:0000256" key="4">
    <source>
        <dbReference type="ARBA" id="ARBA00022922"/>
    </source>
</evidence>
<dbReference type="SUPFAM" id="SSF53756">
    <property type="entry name" value="UDP-Glycosyltransferase/glycogen phosphorylase"/>
    <property type="match status" value="3"/>
</dbReference>
<dbReference type="EMBL" id="BNCP01000010">
    <property type="protein sequence ID" value="GIL77493.1"/>
    <property type="molecule type" value="Genomic_DNA"/>
</dbReference>
<evidence type="ECO:0000259" key="6">
    <source>
        <dbReference type="Pfam" id="PF08323"/>
    </source>
</evidence>
<proteinExistence type="predicted"/>
<feature type="domain" description="Starch synthase catalytic" evidence="6">
    <location>
        <begin position="47"/>
        <end position="166"/>
    </location>
</feature>
<feature type="domain" description="Starch synthase catalytic" evidence="6">
    <location>
        <begin position="719"/>
        <end position="832"/>
    </location>
</feature>
<keyword evidence="10" id="KW-1185">Reference proteome</keyword>